<comment type="caution">
    <text evidence="3">The sequence shown here is derived from an EMBL/GenBank/DDBJ whole genome shotgun (WGS) entry which is preliminary data.</text>
</comment>
<keyword evidence="1" id="KW-0175">Coiled coil</keyword>
<evidence type="ECO:0000313" key="3">
    <source>
        <dbReference type="EMBL" id="CAH1975114.1"/>
    </source>
</evidence>
<protein>
    <recommendedName>
        <fullName evidence="5">WH1 domain-containing protein</fullName>
    </recommendedName>
</protein>
<reference evidence="3" key="1">
    <citation type="submission" date="2022-03" db="EMBL/GenBank/DDBJ databases">
        <authorList>
            <person name="Sayadi A."/>
        </authorList>
    </citation>
    <scope>NUCLEOTIDE SEQUENCE</scope>
</reference>
<evidence type="ECO:0000313" key="4">
    <source>
        <dbReference type="Proteomes" id="UP001152888"/>
    </source>
</evidence>
<dbReference type="Proteomes" id="UP001152888">
    <property type="component" value="Unassembled WGS sequence"/>
</dbReference>
<feature type="compositionally biased region" description="Low complexity" evidence="2">
    <location>
        <begin position="42"/>
        <end position="55"/>
    </location>
</feature>
<keyword evidence="4" id="KW-1185">Reference proteome</keyword>
<dbReference type="AlphaFoldDB" id="A0A9P0KKU5"/>
<dbReference type="OrthoDB" id="5842926at2759"/>
<sequence>MKNMYDSDDYDFTPSNSSKLASLFNNSIISNDSNSLTYTAPKQPKSSTSSNSTPNVKEEGSKSKVQTAAVVAKIVTLWKLENKEYKCLGKHGLAIIGSTELDLYELIVYKEKTDVLIRTKLNEAFSFYKQQNNFASFYDSNSQNWLVKFDNNDRKQFTDILAQYGAKVIEKAVESNKVQIQNNDIKPDLLPKPEVCNLVSKTAEDQLSDSSESVKRANILNRIAKMGQQVISNPLGHSSELSESEPEEPESDQKIPPPRKQKRVPHSALSPLHVNKQVVVEPQYMPQQNYYPNDGLNHFLIAQNTELKMHLANISAKIDNLSIGSNQSNYKNSEEESLKSKIRTLELVNENLKTAWERSEKKCELFQRTSQDNKDSIKKVEELEENVKRLSLELENAKKHELTVIEDLQNEITTQEDIINNQKARIQDLEDTCEKFLQKQTNTEELEATISSLKKEIELQTEKTNVNVSKSNMDEVKLANMVKQHMNNMFQSLINNFQEDTMYYSSDIQTKIAKELKKATFKIIDDYKHFVDDEGE</sequence>
<feature type="coiled-coil region" evidence="1">
    <location>
        <begin position="335"/>
        <end position="463"/>
    </location>
</feature>
<evidence type="ECO:0008006" key="5">
    <source>
        <dbReference type="Google" id="ProtNLM"/>
    </source>
</evidence>
<dbReference type="EMBL" id="CAKOFQ010006833">
    <property type="protein sequence ID" value="CAH1975114.1"/>
    <property type="molecule type" value="Genomic_DNA"/>
</dbReference>
<organism evidence="3 4">
    <name type="scientific">Acanthoscelides obtectus</name>
    <name type="common">Bean weevil</name>
    <name type="synonym">Bruchus obtectus</name>
    <dbReference type="NCBI Taxonomy" id="200917"/>
    <lineage>
        <taxon>Eukaryota</taxon>
        <taxon>Metazoa</taxon>
        <taxon>Ecdysozoa</taxon>
        <taxon>Arthropoda</taxon>
        <taxon>Hexapoda</taxon>
        <taxon>Insecta</taxon>
        <taxon>Pterygota</taxon>
        <taxon>Neoptera</taxon>
        <taxon>Endopterygota</taxon>
        <taxon>Coleoptera</taxon>
        <taxon>Polyphaga</taxon>
        <taxon>Cucujiformia</taxon>
        <taxon>Chrysomeloidea</taxon>
        <taxon>Chrysomelidae</taxon>
        <taxon>Bruchinae</taxon>
        <taxon>Bruchini</taxon>
        <taxon>Acanthoscelides</taxon>
    </lineage>
</organism>
<dbReference type="PANTHER" id="PTHR44927:SF1">
    <property type="entry name" value="FK506-BINDING PROTEIN 15"/>
    <property type="match status" value="1"/>
</dbReference>
<evidence type="ECO:0000256" key="1">
    <source>
        <dbReference type="SAM" id="Coils"/>
    </source>
</evidence>
<feature type="region of interest" description="Disordered" evidence="2">
    <location>
        <begin position="234"/>
        <end position="271"/>
    </location>
</feature>
<dbReference type="PANTHER" id="PTHR44927">
    <property type="entry name" value="FK506-BINDING PROTEIN 15"/>
    <property type="match status" value="1"/>
</dbReference>
<feature type="region of interest" description="Disordered" evidence="2">
    <location>
        <begin position="32"/>
        <end position="61"/>
    </location>
</feature>
<accession>A0A9P0KKU5</accession>
<proteinExistence type="predicted"/>
<name>A0A9P0KKU5_ACAOB</name>
<gene>
    <name evidence="3" type="ORF">ACAOBT_LOCUS11454</name>
</gene>
<evidence type="ECO:0000256" key="2">
    <source>
        <dbReference type="SAM" id="MobiDB-lite"/>
    </source>
</evidence>